<dbReference type="EMBL" id="BAABDE010000028">
    <property type="protein sequence ID" value="GAA3827925.1"/>
    <property type="molecule type" value="Genomic_DNA"/>
</dbReference>
<sequence>MTSTMRALMGGAGPEWEVRDIDVPKPGPGQIRVRVRAAAVNRADLYMLQGTYNPRAKTSDLFIAGLEFAGEVDAIGDDVRRWAVGDRVMGVTLGAFASYTLVDHRHVISVPESLSWTDAAALPVALATEHDALAQGGFGLKQSVLIVGATSSVGLIGVQLAKALGASQVIATTTSDSKVDALKSIGADVVVNTSSENLAEAVAAATGGAGADLTLDHVGGQLFADTFLATRVGGTVVNVGRLAGAESTIDLNQLSFRRLRVLGTTFSVRTPDELADACAALGADVVPAMEEGRVRAVVDRVFAFDDAKVAADHMRSNTATGKIVLEMPAS</sequence>
<dbReference type="InterPro" id="IPR011032">
    <property type="entry name" value="GroES-like_sf"/>
</dbReference>
<dbReference type="Gene3D" id="3.90.180.10">
    <property type="entry name" value="Medium-chain alcohol dehydrogenases, catalytic domain"/>
    <property type="match status" value="1"/>
</dbReference>
<reference evidence="5" key="1">
    <citation type="journal article" date="2019" name="Int. J. Syst. Evol. Microbiol.">
        <title>The Global Catalogue of Microorganisms (GCM) 10K type strain sequencing project: providing services to taxonomists for standard genome sequencing and annotation.</title>
        <authorList>
            <consortium name="The Broad Institute Genomics Platform"/>
            <consortium name="The Broad Institute Genome Sequencing Center for Infectious Disease"/>
            <person name="Wu L."/>
            <person name="Ma J."/>
        </authorList>
    </citation>
    <scope>NUCLEOTIDE SEQUENCE [LARGE SCALE GENOMIC DNA]</scope>
    <source>
        <strain evidence="5">JCM 17138</strain>
    </source>
</reference>
<keyword evidence="5" id="KW-1185">Reference proteome</keyword>
<name>A0ABP7IVB9_9ACTN</name>
<evidence type="ECO:0000313" key="5">
    <source>
        <dbReference type="Proteomes" id="UP001501009"/>
    </source>
</evidence>
<dbReference type="Proteomes" id="UP001501009">
    <property type="component" value="Unassembled WGS sequence"/>
</dbReference>
<dbReference type="Pfam" id="PF00107">
    <property type="entry name" value="ADH_zinc_N"/>
    <property type="match status" value="1"/>
</dbReference>
<dbReference type="InterPro" id="IPR013154">
    <property type="entry name" value="ADH-like_N"/>
</dbReference>
<dbReference type="RefSeq" id="WP_275776420.1">
    <property type="nucleotide sequence ID" value="NZ_BAABDE010000028.1"/>
</dbReference>
<organism evidence="4 5">
    <name type="scientific">Streptomyces coacervatus</name>
    <dbReference type="NCBI Taxonomy" id="647381"/>
    <lineage>
        <taxon>Bacteria</taxon>
        <taxon>Bacillati</taxon>
        <taxon>Actinomycetota</taxon>
        <taxon>Actinomycetes</taxon>
        <taxon>Kitasatosporales</taxon>
        <taxon>Streptomycetaceae</taxon>
        <taxon>Streptomyces</taxon>
    </lineage>
</organism>
<evidence type="ECO:0000256" key="2">
    <source>
        <dbReference type="ARBA" id="ARBA00023002"/>
    </source>
</evidence>
<gene>
    <name evidence="4" type="ORF">GCM10022403_071460</name>
</gene>
<protein>
    <submittedName>
        <fullName evidence="4">Zinc-binding dehydrogenase</fullName>
    </submittedName>
</protein>
<dbReference type="InterPro" id="IPR013149">
    <property type="entry name" value="ADH-like_C"/>
</dbReference>
<comment type="caution">
    <text evidence="4">The sequence shown here is derived from an EMBL/GenBank/DDBJ whole genome shotgun (WGS) entry which is preliminary data.</text>
</comment>
<feature type="domain" description="Enoyl reductase (ER)" evidence="3">
    <location>
        <begin position="11"/>
        <end position="325"/>
    </location>
</feature>
<dbReference type="PANTHER" id="PTHR48106">
    <property type="entry name" value="QUINONE OXIDOREDUCTASE PIG3-RELATED"/>
    <property type="match status" value="1"/>
</dbReference>
<dbReference type="Gene3D" id="3.40.50.720">
    <property type="entry name" value="NAD(P)-binding Rossmann-like Domain"/>
    <property type="match status" value="1"/>
</dbReference>
<evidence type="ECO:0000256" key="1">
    <source>
        <dbReference type="ARBA" id="ARBA00022857"/>
    </source>
</evidence>
<accession>A0ABP7IVB9</accession>
<proteinExistence type="predicted"/>
<keyword evidence="1" id="KW-0521">NADP</keyword>
<evidence type="ECO:0000313" key="4">
    <source>
        <dbReference type="EMBL" id="GAA3827925.1"/>
    </source>
</evidence>
<dbReference type="Pfam" id="PF08240">
    <property type="entry name" value="ADH_N"/>
    <property type="match status" value="1"/>
</dbReference>
<dbReference type="SUPFAM" id="SSF51735">
    <property type="entry name" value="NAD(P)-binding Rossmann-fold domains"/>
    <property type="match status" value="1"/>
</dbReference>
<keyword evidence="2" id="KW-0560">Oxidoreductase</keyword>
<dbReference type="InterPro" id="IPR020843">
    <property type="entry name" value="ER"/>
</dbReference>
<dbReference type="SUPFAM" id="SSF50129">
    <property type="entry name" value="GroES-like"/>
    <property type="match status" value="1"/>
</dbReference>
<dbReference type="PANTHER" id="PTHR48106:SF18">
    <property type="entry name" value="QUINONE OXIDOREDUCTASE PIG3"/>
    <property type="match status" value="1"/>
</dbReference>
<dbReference type="SMART" id="SM00829">
    <property type="entry name" value="PKS_ER"/>
    <property type="match status" value="1"/>
</dbReference>
<evidence type="ECO:0000259" key="3">
    <source>
        <dbReference type="SMART" id="SM00829"/>
    </source>
</evidence>
<dbReference type="InterPro" id="IPR036291">
    <property type="entry name" value="NAD(P)-bd_dom_sf"/>
</dbReference>